<gene>
    <name evidence="1" type="ORF">GYA55_14560</name>
</gene>
<evidence type="ECO:0000313" key="1">
    <source>
        <dbReference type="EMBL" id="NMC64383.1"/>
    </source>
</evidence>
<organism evidence="1 2">
    <name type="scientific">SAR324 cluster bacterium</name>
    <dbReference type="NCBI Taxonomy" id="2024889"/>
    <lineage>
        <taxon>Bacteria</taxon>
        <taxon>Deltaproteobacteria</taxon>
        <taxon>SAR324 cluster</taxon>
    </lineage>
</organism>
<reference evidence="1 2" key="1">
    <citation type="journal article" date="2020" name="Biotechnol. Biofuels">
        <title>New insights from the biogas microbiome by comprehensive genome-resolved metagenomics of nearly 1600 species originating from multiple anaerobic digesters.</title>
        <authorList>
            <person name="Campanaro S."/>
            <person name="Treu L."/>
            <person name="Rodriguez-R L.M."/>
            <person name="Kovalovszki A."/>
            <person name="Ziels R.M."/>
            <person name="Maus I."/>
            <person name="Zhu X."/>
            <person name="Kougias P.G."/>
            <person name="Basile A."/>
            <person name="Luo G."/>
            <person name="Schluter A."/>
            <person name="Konstantinidis K.T."/>
            <person name="Angelidaki I."/>
        </authorList>
    </citation>
    <scope>NUCLEOTIDE SEQUENCE [LARGE SCALE GENOMIC DNA]</scope>
    <source>
        <strain evidence="1">AS27yjCOA_65</strain>
    </source>
</reference>
<dbReference type="Proteomes" id="UP000524246">
    <property type="component" value="Unassembled WGS sequence"/>
</dbReference>
<name>A0A7X9FV16_9DELT</name>
<dbReference type="EMBL" id="JAAZON010000661">
    <property type="protein sequence ID" value="NMC64383.1"/>
    <property type="molecule type" value="Genomic_DNA"/>
</dbReference>
<proteinExistence type="predicted"/>
<comment type="caution">
    <text evidence="1">The sequence shown here is derived from an EMBL/GenBank/DDBJ whole genome shotgun (WGS) entry which is preliminary data.</text>
</comment>
<accession>A0A7X9FV16</accession>
<sequence>MKKTSPLPPLEQGLNMAMKALDNQIARMMQRNPNELEKHGAQKWEPFQQKTESLSAFLLEALGNRQVELDSLLVFAQAFSKALAMYAQEMEEEGLGKIRSLYCRSALENIMKNIEHALRLFDPDNSQLLV</sequence>
<dbReference type="AlphaFoldDB" id="A0A7X9FV16"/>
<evidence type="ECO:0000313" key="2">
    <source>
        <dbReference type="Proteomes" id="UP000524246"/>
    </source>
</evidence>
<protein>
    <submittedName>
        <fullName evidence="1">Uncharacterized protein</fullName>
    </submittedName>
</protein>